<feature type="signal peptide" evidence="1">
    <location>
        <begin position="1"/>
        <end position="26"/>
    </location>
</feature>
<dbReference type="EMBL" id="JQEC01000039">
    <property type="protein sequence ID" value="KGJ91909.1"/>
    <property type="molecule type" value="Genomic_DNA"/>
</dbReference>
<gene>
    <name evidence="2" type="ORF">GAB14E_3066</name>
</gene>
<dbReference type="AlphaFoldDB" id="A0A099KMB7"/>
<dbReference type="PATRIC" id="fig|28229.3.peg.2784"/>
<sequence length="134" mass="14504">MNKSPLIKAILLVTIFIFISVSPVRANDCTLAVESINQLIIKANFALDSNDFDQVSDIASDLKYNAQSILNAADSCDCDDAYYTAEVILENAQSAYLADDLKESVVFIHLLKKGANAAMTHAKSCGTLVTKVNN</sequence>
<comment type="caution">
    <text evidence="2">The sequence shown here is derived from an EMBL/GenBank/DDBJ whole genome shotgun (WGS) entry which is preliminary data.</text>
</comment>
<evidence type="ECO:0000313" key="3">
    <source>
        <dbReference type="Proteomes" id="UP000029868"/>
    </source>
</evidence>
<evidence type="ECO:0000313" key="2">
    <source>
        <dbReference type="EMBL" id="KGJ91909.1"/>
    </source>
</evidence>
<name>A0A099KMB7_COLPS</name>
<accession>A0A099KMB7</accession>
<keyword evidence="1" id="KW-0732">Signal</keyword>
<protein>
    <recommendedName>
        <fullName evidence="4">Lipoprotein</fullName>
    </recommendedName>
</protein>
<feature type="chain" id="PRO_5001957422" description="Lipoprotein" evidence="1">
    <location>
        <begin position="27"/>
        <end position="134"/>
    </location>
</feature>
<organism evidence="2 3">
    <name type="scientific">Colwellia psychrerythraea</name>
    <name type="common">Vibrio psychroerythus</name>
    <dbReference type="NCBI Taxonomy" id="28229"/>
    <lineage>
        <taxon>Bacteria</taxon>
        <taxon>Pseudomonadati</taxon>
        <taxon>Pseudomonadota</taxon>
        <taxon>Gammaproteobacteria</taxon>
        <taxon>Alteromonadales</taxon>
        <taxon>Colwelliaceae</taxon>
        <taxon>Colwellia</taxon>
    </lineage>
</organism>
<dbReference type="RefSeq" id="WP_033082781.1">
    <property type="nucleotide sequence ID" value="NZ_JQEC01000039.1"/>
</dbReference>
<evidence type="ECO:0000256" key="1">
    <source>
        <dbReference type="SAM" id="SignalP"/>
    </source>
</evidence>
<proteinExistence type="predicted"/>
<dbReference type="Proteomes" id="UP000029868">
    <property type="component" value="Unassembled WGS sequence"/>
</dbReference>
<reference evidence="2 3" key="1">
    <citation type="submission" date="2014-08" db="EMBL/GenBank/DDBJ databases">
        <title>Genomic and Phenotypic Diversity of Colwellia psychrerythraea strains from Disparate Marine Basins.</title>
        <authorList>
            <person name="Techtmann S.M."/>
            <person name="Stelling S.C."/>
            <person name="Utturkar S.M."/>
            <person name="Alshibli N."/>
            <person name="Harris A."/>
            <person name="Brown S.D."/>
            <person name="Hazen T.C."/>
        </authorList>
    </citation>
    <scope>NUCLEOTIDE SEQUENCE [LARGE SCALE GENOMIC DNA]</scope>
    <source>
        <strain evidence="2 3">GAB14E</strain>
    </source>
</reference>
<evidence type="ECO:0008006" key="4">
    <source>
        <dbReference type="Google" id="ProtNLM"/>
    </source>
</evidence>